<reference evidence="2" key="1">
    <citation type="submission" date="2022-11" db="UniProtKB">
        <authorList>
            <consortium name="WormBaseParasite"/>
        </authorList>
    </citation>
    <scope>IDENTIFICATION</scope>
</reference>
<name>A0AC34FGV6_9BILA</name>
<sequence length="218" mass="23295">MFASQYGQLEVVELLIKEGAKINLETKEGGSALLSAAQNGKSQCCKLLLSSFTTPSSSSPDAPTATAVNECLNDGANGIFLAAQNNHLETLKILKEHGCLSGKEREDGTTPLWIAAQLGHDAIVKELLSFGDEDFEKKNNGATALFKACQKGHEKVVKLLLENKPNLGLLKNGDSCLHAAALFGNLSIAKMLINAGSDPRLPNRFGETPLDLAIQMNY</sequence>
<accession>A0AC34FGV6</accession>
<organism evidence="1 2">
    <name type="scientific">Panagrolaimus sp. ES5</name>
    <dbReference type="NCBI Taxonomy" id="591445"/>
    <lineage>
        <taxon>Eukaryota</taxon>
        <taxon>Metazoa</taxon>
        <taxon>Ecdysozoa</taxon>
        <taxon>Nematoda</taxon>
        <taxon>Chromadorea</taxon>
        <taxon>Rhabditida</taxon>
        <taxon>Tylenchina</taxon>
        <taxon>Panagrolaimomorpha</taxon>
        <taxon>Panagrolaimoidea</taxon>
        <taxon>Panagrolaimidae</taxon>
        <taxon>Panagrolaimus</taxon>
    </lineage>
</organism>
<dbReference type="Proteomes" id="UP000887579">
    <property type="component" value="Unplaced"/>
</dbReference>
<evidence type="ECO:0000313" key="2">
    <source>
        <dbReference type="WBParaSite" id="ES5_v2.g16542.t1"/>
    </source>
</evidence>
<evidence type="ECO:0000313" key="1">
    <source>
        <dbReference type="Proteomes" id="UP000887579"/>
    </source>
</evidence>
<protein>
    <submittedName>
        <fullName evidence="2">Ankyrin repeat domain-containing protein 29</fullName>
    </submittedName>
</protein>
<dbReference type="WBParaSite" id="ES5_v2.g16542.t1">
    <property type="protein sequence ID" value="ES5_v2.g16542.t1"/>
    <property type="gene ID" value="ES5_v2.g16542"/>
</dbReference>
<proteinExistence type="predicted"/>